<organism evidence="3 4">
    <name type="scientific">Gymnopus androsaceus JB14</name>
    <dbReference type="NCBI Taxonomy" id="1447944"/>
    <lineage>
        <taxon>Eukaryota</taxon>
        <taxon>Fungi</taxon>
        <taxon>Dikarya</taxon>
        <taxon>Basidiomycota</taxon>
        <taxon>Agaricomycotina</taxon>
        <taxon>Agaricomycetes</taxon>
        <taxon>Agaricomycetidae</taxon>
        <taxon>Agaricales</taxon>
        <taxon>Marasmiineae</taxon>
        <taxon>Omphalotaceae</taxon>
        <taxon>Gymnopus</taxon>
    </lineage>
</organism>
<protein>
    <submittedName>
        <fullName evidence="3">Uncharacterized protein</fullName>
    </submittedName>
</protein>
<evidence type="ECO:0000313" key="3">
    <source>
        <dbReference type="EMBL" id="KAE9389572.1"/>
    </source>
</evidence>
<dbReference type="EMBL" id="ML769690">
    <property type="protein sequence ID" value="KAE9389572.1"/>
    <property type="molecule type" value="Genomic_DNA"/>
</dbReference>
<keyword evidence="4" id="KW-1185">Reference proteome</keyword>
<reference evidence="3" key="1">
    <citation type="journal article" date="2019" name="Environ. Microbiol.">
        <title>Fungal ecological strategies reflected in gene transcription - a case study of two litter decomposers.</title>
        <authorList>
            <person name="Barbi F."/>
            <person name="Kohler A."/>
            <person name="Barry K."/>
            <person name="Baskaran P."/>
            <person name="Daum C."/>
            <person name="Fauchery L."/>
            <person name="Ihrmark K."/>
            <person name="Kuo A."/>
            <person name="LaButti K."/>
            <person name="Lipzen A."/>
            <person name="Morin E."/>
            <person name="Grigoriev I.V."/>
            <person name="Henrissat B."/>
            <person name="Lindahl B."/>
            <person name="Martin F."/>
        </authorList>
    </citation>
    <scope>NUCLEOTIDE SEQUENCE</scope>
    <source>
        <strain evidence="3">JB14</strain>
    </source>
</reference>
<evidence type="ECO:0000256" key="2">
    <source>
        <dbReference type="SAM" id="MobiDB-lite"/>
    </source>
</evidence>
<sequence length="240" mass="26534">MNSPRSPTSQSRLRLIEQAMAEADKVTAKQQTLLKNEKARQEAEENLSSLTRKVNGDVEEVSDMLQRMNVSAAELRKILLTRAKTPTHASPINSPPATPSRQRAIVTSPPATPTYHAAVVSPLLSCPPRGTTLTQTECSDPVYPGSKYPAYVVYHGKAGIHGVFYAWSTQKELFYNEFCTSKIPVLLAKQESSEDECFIVVEGVKPMACDSRDIGGAWVKFNEFKANGLVRQIHEFCTSF</sequence>
<dbReference type="AlphaFoldDB" id="A0A6A4GUR9"/>
<dbReference type="Proteomes" id="UP000799118">
    <property type="component" value="Unassembled WGS sequence"/>
</dbReference>
<proteinExistence type="predicted"/>
<evidence type="ECO:0000256" key="1">
    <source>
        <dbReference type="SAM" id="Coils"/>
    </source>
</evidence>
<accession>A0A6A4GUR9</accession>
<feature type="coiled-coil region" evidence="1">
    <location>
        <begin position="16"/>
        <end position="60"/>
    </location>
</feature>
<feature type="region of interest" description="Disordered" evidence="2">
    <location>
        <begin position="84"/>
        <end position="104"/>
    </location>
</feature>
<gene>
    <name evidence="3" type="ORF">BT96DRAFT_946745</name>
</gene>
<dbReference type="OrthoDB" id="3037695at2759"/>
<keyword evidence="1" id="KW-0175">Coiled coil</keyword>
<evidence type="ECO:0000313" key="4">
    <source>
        <dbReference type="Proteomes" id="UP000799118"/>
    </source>
</evidence>
<name>A0A6A4GUR9_9AGAR</name>